<dbReference type="PANTHER" id="PTHR12792">
    <property type="entry name" value="EXTRA SPINDLE POLES 1-RELATED"/>
    <property type="match status" value="1"/>
</dbReference>
<feature type="region of interest" description="Disordered" evidence="5">
    <location>
        <begin position="1038"/>
        <end position="1090"/>
    </location>
</feature>
<protein>
    <recommendedName>
        <fullName evidence="2">separase</fullName>
        <ecNumber evidence="2">3.4.22.49</ecNumber>
    </recommendedName>
</protein>
<keyword evidence="3" id="KW-0378">Hydrolase</keyword>
<dbReference type="GO" id="GO:0051307">
    <property type="term" value="P:meiotic chromosome separation"/>
    <property type="evidence" value="ECO:0007669"/>
    <property type="project" value="TreeGrafter"/>
</dbReference>
<dbReference type="EC" id="3.4.22.49" evidence="2"/>
<evidence type="ECO:0000256" key="1">
    <source>
        <dbReference type="ARBA" id="ARBA00000451"/>
    </source>
</evidence>
<name>A0A2J8AD68_9CHLO</name>
<dbReference type="GO" id="GO:0072686">
    <property type="term" value="C:mitotic spindle"/>
    <property type="evidence" value="ECO:0007669"/>
    <property type="project" value="TreeGrafter"/>
</dbReference>
<accession>A0A2J8AD68</accession>
<feature type="compositionally biased region" description="Low complexity" evidence="5">
    <location>
        <begin position="1532"/>
        <end position="1553"/>
    </location>
</feature>
<dbReference type="PANTHER" id="PTHR12792:SF0">
    <property type="entry name" value="SEPARIN"/>
    <property type="match status" value="1"/>
</dbReference>
<dbReference type="GO" id="GO:0005634">
    <property type="term" value="C:nucleus"/>
    <property type="evidence" value="ECO:0007669"/>
    <property type="project" value="InterPro"/>
</dbReference>
<keyword evidence="4" id="KW-0159">Chromosome partition</keyword>
<dbReference type="OrthoDB" id="10255632at2759"/>
<comment type="caution">
    <text evidence="7">The sequence shown here is derived from an EMBL/GenBank/DDBJ whole genome shotgun (WGS) entry which is preliminary data.</text>
</comment>
<feature type="region of interest" description="Disordered" evidence="5">
    <location>
        <begin position="2081"/>
        <end position="2117"/>
    </location>
</feature>
<feature type="region of interest" description="Disordered" evidence="5">
    <location>
        <begin position="1405"/>
        <end position="1430"/>
    </location>
</feature>
<dbReference type="InterPro" id="IPR005314">
    <property type="entry name" value="Peptidase_C50"/>
</dbReference>
<dbReference type="GO" id="GO:0006508">
    <property type="term" value="P:proteolysis"/>
    <property type="evidence" value="ECO:0007669"/>
    <property type="project" value="InterPro"/>
</dbReference>
<evidence type="ECO:0000256" key="4">
    <source>
        <dbReference type="ARBA" id="ARBA00022829"/>
    </source>
</evidence>
<dbReference type="GO" id="GO:0004197">
    <property type="term" value="F:cysteine-type endopeptidase activity"/>
    <property type="evidence" value="ECO:0007669"/>
    <property type="project" value="InterPro"/>
</dbReference>
<organism evidence="7 8">
    <name type="scientific">Tetrabaena socialis</name>
    <dbReference type="NCBI Taxonomy" id="47790"/>
    <lineage>
        <taxon>Eukaryota</taxon>
        <taxon>Viridiplantae</taxon>
        <taxon>Chlorophyta</taxon>
        <taxon>core chlorophytes</taxon>
        <taxon>Chlorophyceae</taxon>
        <taxon>CS clade</taxon>
        <taxon>Chlamydomonadales</taxon>
        <taxon>Tetrabaenaceae</taxon>
        <taxon>Tetrabaena</taxon>
    </lineage>
</organism>
<gene>
    <name evidence="7" type="ORF">TSOC_002789</name>
</gene>
<evidence type="ECO:0000313" key="8">
    <source>
        <dbReference type="Proteomes" id="UP000236333"/>
    </source>
</evidence>
<keyword evidence="8" id="KW-1185">Reference proteome</keyword>
<feature type="region of interest" description="Disordered" evidence="5">
    <location>
        <begin position="1523"/>
        <end position="1561"/>
    </location>
</feature>
<dbReference type="InterPro" id="IPR030397">
    <property type="entry name" value="SEPARIN_core_dom"/>
</dbReference>
<feature type="region of interest" description="Disordered" evidence="5">
    <location>
        <begin position="2263"/>
        <end position="2302"/>
    </location>
</feature>
<reference evidence="7 8" key="1">
    <citation type="journal article" date="2017" name="Mol. Biol. Evol.">
        <title>The 4-celled Tetrabaena socialis nuclear genome reveals the essential components for genetic control of cell number at the origin of multicellularity in the volvocine lineage.</title>
        <authorList>
            <person name="Featherston J."/>
            <person name="Arakaki Y."/>
            <person name="Hanschen E.R."/>
            <person name="Ferris P.J."/>
            <person name="Michod R.E."/>
            <person name="Olson B.J.S.C."/>
            <person name="Nozaki H."/>
            <person name="Durand P.M."/>
        </authorList>
    </citation>
    <scope>NUCLEOTIDE SEQUENCE [LARGE SCALE GENOMIC DNA]</scope>
    <source>
        <strain evidence="7 8">NIES-571</strain>
    </source>
</reference>
<feature type="domain" description="Peptidase C50" evidence="6">
    <location>
        <begin position="2116"/>
        <end position="2211"/>
    </location>
</feature>
<comment type="catalytic activity">
    <reaction evidence="1">
        <text>All bonds known to be hydrolyzed by this endopeptidase have arginine in P1 and an acidic residue in P4. P6 is often occupied by an acidic residue or by a hydroxy-amino-acid residue, the phosphorylation of which enhances cleavage.</text>
        <dbReference type="EC" id="3.4.22.49"/>
    </reaction>
</comment>
<dbReference type="Proteomes" id="UP000236333">
    <property type="component" value="Unassembled WGS sequence"/>
</dbReference>
<dbReference type="Pfam" id="PF03568">
    <property type="entry name" value="Separin_C"/>
    <property type="match status" value="2"/>
</dbReference>
<feature type="compositionally biased region" description="Acidic residues" evidence="5">
    <location>
        <begin position="1075"/>
        <end position="1085"/>
    </location>
</feature>
<dbReference type="EMBL" id="PGGS01000055">
    <property type="protein sequence ID" value="PNH10462.1"/>
    <property type="molecule type" value="Genomic_DNA"/>
</dbReference>
<dbReference type="GO" id="GO:0005737">
    <property type="term" value="C:cytoplasm"/>
    <property type="evidence" value="ECO:0007669"/>
    <property type="project" value="TreeGrafter"/>
</dbReference>
<feature type="compositionally biased region" description="Low complexity" evidence="5">
    <location>
        <begin position="1050"/>
        <end position="1074"/>
    </location>
</feature>
<feature type="compositionally biased region" description="Low complexity" evidence="5">
    <location>
        <begin position="2263"/>
        <end position="2275"/>
    </location>
</feature>
<evidence type="ECO:0000256" key="2">
    <source>
        <dbReference type="ARBA" id="ARBA00012489"/>
    </source>
</evidence>
<evidence type="ECO:0000313" key="7">
    <source>
        <dbReference type="EMBL" id="PNH10462.1"/>
    </source>
</evidence>
<dbReference type="PROSITE" id="PS51700">
    <property type="entry name" value="SEPARIN"/>
    <property type="match status" value="1"/>
</dbReference>
<evidence type="ECO:0000256" key="3">
    <source>
        <dbReference type="ARBA" id="ARBA00022801"/>
    </source>
</evidence>
<proteinExistence type="predicted"/>
<feature type="region of interest" description="Disordered" evidence="5">
    <location>
        <begin position="1762"/>
        <end position="1795"/>
    </location>
</feature>
<evidence type="ECO:0000259" key="6">
    <source>
        <dbReference type="PROSITE" id="PS51700"/>
    </source>
</evidence>
<sequence length="2351" mass="238063">MAMQNGQALLALLESERCPVALAAALHEVRTLLEPLLELGAGGHPRVEALRAAARTHGPLVTRLVKALSGRLAPESRNGQLDAILGEAACLGLDALDCLRPVIKASQHDLAAQRYGFLRKMAALGLYEHALAQGKVLHASVVALGVGGLAGPDDLHVAAVANLLLCYCELVQPDAGRAPTLWAEVSGPLDGILSVARDAVDGSNLSKQLDPVLKCLSKVVEQLKQAAVTGGLSPASIAQQLTAFVTCGALCKQDQVVKQVLMSDAGVATEAVQHGLTEALLWHLTEQGKWQDVFRCCKLSAEHAGATAVRVALQLPHAVLSKRPAEQLPAVLGALSLSAKAMAHADGTPEPAQCWIRWCCLDILRGSVSAVLAQLVNTPQSAGGQLLALVQCMELLAHDSTCLLGRRDSPSASLVPAGCSAAAIAIRLLVAHRICTGQLAELHADVSRTVQLLRRVVEQHQLQGCPGGKEAVGASVLQSLSASLGNAGLDLLQAQHTAPAAELLQVAAELALARAQQLAEDAAAPAGVDVAQLVKKCKAHVTALEQLSEHVVGMAAAASYIAQLHEVCGGVSCFVSRCWNTAATTPRAASSGPAAPCKAPRRGGRLQRMQADAQPQETQAANARIQLADGHPAEAATFTGVQLPQLRPQSAAVATVGGAPLPARCLVQDLAAAVQPGGAAASGLLECLDAYAVQEVEVVAEECKRRGEGDAFTRAHTAAVLDALTRCANANGAAVSMRARALLVKALVGGAGLSEQVDSLQAACDLLDRQLEGEAAPASGLLDSAALAHAQLGVCLAQCQLAQLPHNASREPMFHIARAVTFWEGLLRAVADDGAGPTLRMPHATLHAALQAQQLLQLRACGHPKLVADSGPVFWRLARAVKLREQHVYLLCVTMPASTCLGWALAPQPWPCLAEAASRQPQGKVEAVLQLTQPLRFSSPSALTNVTNACRRDASVGGLLDHRALAAAADACAAELERSGFLRHGPAPLLLRSQCHQLAAAAHLRAGDTASAHMQAQEALRITCGLFSLLECSPPAAGRSDSGATSASSPQQEQTPAESAAAAVQSGAATSAQDYAEEEDAEDQGELAGAKPPRLGLAAAVLPAGAPAAEPAPSRGVSAAFGWTVSASHLASLHQAARAFEAGGCPEDAACLWNECCRTAEAFGATGVRAMSCCHLAELCCRQGNAEAAEAHLAAAAAAAGEGAAEVAGGCDAQLLRALLCSARARRALLGSQCGAAEEACGQGTIACDAASAQLTGPGLEAAAAAGTASCGGAAPAAALWLAASQRSQLVRLSAESVLRRGHASQAAALLHAALGELQRAAALHGPALCAEAVWPVDCGLLLAHEAAAAVIAARAGSPGGRAAHAGQGSGGAAHIVGLGRGGGAVCWPGADAAIERMLPLDGEADGDLLADQPNKRGGKPGSKSGTGKPIRDAVRRQAGQDPAAAPAPPASSTAGLAPLLLSLRLCWQLPLAAAHACQQLLRASMALGLPHAAAMFLHLGQGMSYAQQQALHLRLRQRSMRAVPSQTAARASKGVAANSSSSSQASGSESAGVDAESAAAEPGARWDAREAALQAMCSLCEGVRAGGGSQAAAAAALEGAAAAWLGQAMSVLPAGCVLVAIAQDAGDLLLSRLSAGSSPLLVCLPGPLPDTDCDTGKACDGRSGPSASQALDGCVAQLRGLLEESGDSMRVDQDGALSQTRKAEWWKMRTSLDERVRQLLLAMDQQCLGPWRCLLLPVPDRERRALAAAAQAFAREHFPALAHQPQEASGPRLAASEEEEGGNRNSGGSLDSSSSSISSGSLGLLTELLVLVLANVAQLPAADVQVLLGAACGMAGGAPTEAARLADLAAQLVAAEAAARMQRLCLPRGGQCGGAAGGSGAAVGGQVQVEAEAGSSASRKARGAAAAAGSAGAGVTAGASARVRPAVGRAAVAVAAAVAAEPEGPLEAQGRGRRAPRLAAMQQEASRLAGATAIAAGSSTRPFPTAAAAPGTVTTAAACGTSREDSPVLLALGAALHALPWESTPCLRGQQVYRILSLPLACSAAASAAAAPPVSSGVADGCTAEASGAKVAVGATAARGGPRARNAAPPPHCAASSSSSAPPTTSTSAPGGPAGPSAFYLLNPSGDLADTQRFFQPLLEAQPGWQGLVGERPAARALLSALQSHDLFLYFGHGSGEQLLPLPALRKLQRCAAAVLMGCSSGRLRAHGAYDPAGAAAAYMVAGCPALVANLWDVTDRDIDRYCQALMHSWLGCWQPPRAPDAAPAATGRATAAGVKGRDAQEASPQGARMQVEGDGGDGDSSGGCAGAELALAGAVARSRAACKLPYLIGAAPVCYGLPVGLWRRAGWSQ</sequence>
<evidence type="ECO:0000256" key="5">
    <source>
        <dbReference type="SAM" id="MobiDB-lite"/>
    </source>
</evidence>